<dbReference type="Gene3D" id="1.10.540.10">
    <property type="entry name" value="Acyl-CoA dehydrogenase/oxidase, N-terminal domain"/>
    <property type="match status" value="1"/>
</dbReference>
<evidence type="ECO:0000256" key="3">
    <source>
        <dbReference type="ARBA" id="ARBA00022630"/>
    </source>
</evidence>
<feature type="domain" description="Acetyl-CoA dehydrogenase-like C-terminal" evidence="9">
    <location>
        <begin position="471"/>
        <end position="591"/>
    </location>
</feature>
<dbReference type="PROSITE" id="PS00073">
    <property type="entry name" value="ACYL_COA_DH_2"/>
    <property type="match status" value="1"/>
</dbReference>
<evidence type="ECO:0000256" key="1">
    <source>
        <dbReference type="ARBA" id="ARBA00001974"/>
    </source>
</evidence>
<dbReference type="AlphaFoldDB" id="A0A7Z8Y174"/>
<evidence type="ECO:0000313" key="11">
    <source>
        <dbReference type="Proteomes" id="UP000289220"/>
    </source>
</evidence>
<feature type="domain" description="Acyl-CoA dehydrogenase/oxidase C-terminal" evidence="6">
    <location>
        <begin position="283"/>
        <end position="451"/>
    </location>
</feature>
<comment type="cofactor">
    <cofactor evidence="1 5">
        <name>FAD</name>
        <dbReference type="ChEBI" id="CHEBI:57692"/>
    </cofactor>
</comment>
<keyword evidence="5" id="KW-0560">Oxidoreductase</keyword>
<sequence length="599" mass="64961">MSQIVNRRDLDFVLFECLEMERLFQTDRYSAFDRAGIEAVLDTAQAIAEERFLPFASTLDANEPKFVDGKVEIMPEVGQALAAFAEAGFFAAGMDEAQGGLQLPYVATSAINGLFTAANLGVASYAFLTTANANVIAAFGTDDQKARFLPPMLEGRWFGTMCLSEPQAGSSLSDIRTLAEPREDGTWRLTGSKMWISGGDQEISETIVHLVLARTPGAPPGVKGLSLFLVPKHRIGPDGAVGERNNVELAGLNHKMGHRGTTNCLLNFGEKGECVGELVGGLNKGLAHMFHMMNEARIGVGHGAVMSGLAGYLYSLDYARTRPQGRHPQDKDPTSPQVPIIEHADVRRMLMAQKAAVEGGLMLSAYCAILVDRQKTAVDPEDAAQLGLLLDLLTPIVKSWPSEYCLEANKLAIQVLGGYGYTRDYPVERFYRDNRLNHIHEGTWAIHGLDILGRKVRMQDGAALNLLVGRLNEIIAEAEAAGDFDEETAGLSGAIEALLQTTRIVVDCPDLNRGLANATLYLNAFGHVVVAGLWLWQAVRARKGLETGVSGDRAFYEGKAAACRYAFRYMLPDALTGFSVVRSLDDTCLSLTAEQFVGT</sequence>
<dbReference type="InterPro" id="IPR046373">
    <property type="entry name" value="Acyl-CoA_Oxase/DH_mid-dom_sf"/>
</dbReference>
<accession>A0A7Z8Y174</accession>
<dbReference type="InterPro" id="IPR025878">
    <property type="entry name" value="Acyl-CoA_dh-like_C_dom"/>
</dbReference>
<feature type="domain" description="Acyl-CoA dehydrogenase/oxidase N-terminal" evidence="8">
    <location>
        <begin position="38"/>
        <end position="155"/>
    </location>
</feature>
<evidence type="ECO:0000259" key="9">
    <source>
        <dbReference type="Pfam" id="PF12806"/>
    </source>
</evidence>
<organism evidence="10 11">
    <name type="scientific">Brevundimonas mediterranea</name>
    <dbReference type="NCBI Taxonomy" id="74329"/>
    <lineage>
        <taxon>Bacteria</taxon>
        <taxon>Pseudomonadati</taxon>
        <taxon>Pseudomonadota</taxon>
        <taxon>Alphaproteobacteria</taxon>
        <taxon>Caulobacterales</taxon>
        <taxon>Caulobacteraceae</taxon>
        <taxon>Brevundimonas</taxon>
    </lineage>
</organism>
<dbReference type="Pfam" id="PF02770">
    <property type="entry name" value="Acyl-CoA_dh_M"/>
    <property type="match status" value="1"/>
</dbReference>
<evidence type="ECO:0000259" key="8">
    <source>
        <dbReference type="Pfam" id="PF02771"/>
    </source>
</evidence>
<dbReference type="Pfam" id="PF12806">
    <property type="entry name" value="Acyl-CoA_dh_C"/>
    <property type="match status" value="1"/>
</dbReference>
<dbReference type="GO" id="GO:0050660">
    <property type="term" value="F:flavin adenine dinucleotide binding"/>
    <property type="evidence" value="ECO:0007669"/>
    <property type="project" value="InterPro"/>
</dbReference>
<dbReference type="Gene3D" id="2.40.110.10">
    <property type="entry name" value="Butyryl-CoA Dehydrogenase, subunit A, domain 2"/>
    <property type="match status" value="1"/>
</dbReference>
<evidence type="ECO:0000256" key="4">
    <source>
        <dbReference type="ARBA" id="ARBA00022827"/>
    </source>
</evidence>
<evidence type="ECO:0000256" key="5">
    <source>
        <dbReference type="RuleBase" id="RU362125"/>
    </source>
</evidence>
<dbReference type="InterPro" id="IPR009100">
    <property type="entry name" value="AcylCoA_DH/oxidase_NM_dom_sf"/>
</dbReference>
<dbReference type="Pfam" id="PF00441">
    <property type="entry name" value="Acyl-CoA_dh_1"/>
    <property type="match status" value="1"/>
</dbReference>
<gene>
    <name evidence="10" type="primary">dmdC_4</name>
    <name evidence="10" type="ORF">BREV_BREV_03297</name>
</gene>
<evidence type="ECO:0000259" key="7">
    <source>
        <dbReference type="Pfam" id="PF02770"/>
    </source>
</evidence>
<dbReference type="RefSeq" id="WP_154726958.1">
    <property type="nucleotide sequence ID" value="NZ_UXHF01000117.1"/>
</dbReference>
<dbReference type="InterPro" id="IPR006089">
    <property type="entry name" value="Acyl-CoA_DH_CS"/>
</dbReference>
<feature type="domain" description="Acyl-CoA oxidase/dehydrogenase middle" evidence="7">
    <location>
        <begin position="161"/>
        <end position="268"/>
    </location>
</feature>
<proteinExistence type="inferred from homology"/>
<dbReference type="EMBL" id="UXHF01000117">
    <property type="protein sequence ID" value="VDC48761.1"/>
    <property type="molecule type" value="Genomic_DNA"/>
</dbReference>
<dbReference type="InterPro" id="IPR006091">
    <property type="entry name" value="Acyl-CoA_Oxase/DH_mid-dom"/>
</dbReference>
<dbReference type="GO" id="GO:0003995">
    <property type="term" value="F:acyl-CoA dehydrogenase activity"/>
    <property type="evidence" value="ECO:0007669"/>
    <property type="project" value="InterPro"/>
</dbReference>
<dbReference type="Proteomes" id="UP000289220">
    <property type="component" value="Unassembled WGS sequence"/>
</dbReference>
<dbReference type="SUPFAM" id="SSF56645">
    <property type="entry name" value="Acyl-CoA dehydrogenase NM domain-like"/>
    <property type="match status" value="1"/>
</dbReference>
<evidence type="ECO:0000313" key="10">
    <source>
        <dbReference type="EMBL" id="VDC48761.1"/>
    </source>
</evidence>
<evidence type="ECO:0000259" key="6">
    <source>
        <dbReference type="Pfam" id="PF00441"/>
    </source>
</evidence>
<dbReference type="InterPro" id="IPR009075">
    <property type="entry name" value="AcylCo_DH/oxidase_C"/>
</dbReference>
<protein>
    <submittedName>
        <fullName evidence="10">3-methylmercaptopropionyl-CoA dehydrogenase</fullName>
    </submittedName>
</protein>
<dbReference type="PANTHER" id="PTHR42803:SF3">
    <property type="entry name" value="ACYL-COA DEHYDROGENASE-RELATED"/>
    <property type="match status" value="1"/>
</dbReference>
<comment type="similarity">
    <text evidence="2 5">Belongs to the acyl-CoA dehydrogenase family.</text>
</comment>
<dbReference type="SUPFAM" id="SSF47203">
    <property type="entry name" value="Acyl-CoA dehydrogenase C-terminal domain-like"/>
    <property type="match status" value="1"/>
</dbReference>
<keyword evidence="4 5" id="KW-0274">FAD</keyword>
<keyword evidence="11" id="KW-1185">Reference proteome</keyword>
<dbReference type="InterPro" id="IPR036250">
    <property type="entry name" value="AcylCo_DH-like_C"/>
</dbReference>
<dbReference type="PANTHER" id="PTHR42803">
    <property type="entry name" value="ACYL-COA DEHYDROGENASE"/>
    <property type="match status" value="1"/>
</dbReference>
<keyword evidence="3 5" id="KW-0285">Flavoprotein</keyword>
<evidence type="ECO:0000256" key="2">
    <source>
        <dbReference type="ARBA" id="ARBA00009347"/>
    </source>
</evidence>
<dbReference type="InterPro" id="IPR013786">
    <property type="entry name" value="AcylCoA_DH/ox_N"/>
</dbReference>
<reference evidence="10 11" key="1">
    <citation type="submission" date="2018-11" db="EMBL/GenBank/DDBJ databases">
        <authorList>
            <person name="Peiro R."/>
            <person name="Begona"/>
            <person name="Cbmso G."/>
            <person name="Lopez M."/>
            <person name="Gonzalez S."/>
            <person name="Sacristan E."/>
            <person name="Castillo E."/>
        </authorList>
    </citation>
    <scope>NUCLEOTIDE SEQUENCE [LARGE SCALE GENOMIC DNA]</scope>
    <source>
        <strain evidence="10">Brev_genome</strain>
    </source>
</reference>
<comment type="caution">
    <text evidence="10">The sequence shown here is derived from an EMBL/GenBank/DDBJ whole genome shotgun (WGS) entry which is preliminary data.</text>
</comment>
<dbReference type="Pfam" id="PF02771">
    <property type="entry name" value="Acyl-CoA_dh_N"/>
    <property type="match status" value="1"/>
</dbReference>
<name>A0A7Z8Y174_9CAUL</name>
<dbReference type="InterPro" id="IPR037069">
    <property type="entry name" value="AcylCoA_DH/ox_N_sf"/>
</dbReference>
<dbReference type="Gene3D" id="1.20.140.10">
    <property type="entry name" value="Butyryl-CoA Dehydrogenase, subunit A, domain 3"/>
    <property type="match status" value="1"/>
</dbReference>
<dbReference type="InterPro" id="IPR052166">
    <property type="entry name" value="Diverse_Acyl-CoA_DH"/>
</dbReference>